<dbReference type="GO" id="GO:0005794">
    <property type="term" value="C:Golgi apparatus"/>
    <property type="evidence" value="ECO:0007669"/>
    <property type="project" value="TreeGrafter"/>
</dbReference>
<dbReference type="GO" id="GO:0005886">
    <property type="term" value="C:plasma membrane"/>
    <property type="evidence" value="ECO:0007669"/>
    <property type="project" value="TreeGrafter"/>
</dbReference>
<dbReference type="GO" id="GO:0009506">
    <property type="term" value="C:plasmodesma"/>
    <property type="evidence" value="ECO:0007669"/>
    <property type="project" value="TreeGrafter"/>
</dbReference>
<dbReference type="GO" id="GO:0071439">
    <property type="term" value="C:clathrin complex"/>
    <property type="evidence" value="ECO:0007669"/>
    <property type="project" value="TreeGrafter"/>
</dbReference>
<accession>A0A8J6CZJ4</accession>
<dbReference type="GO" id="GO:0032051">
    <property type="term" value="F:clathrin light chain binding"/>
    <property type="evidence" value="ECO:0007669"/>
    <property type="project" value="TreeGrafter"/>
</dbReference>
<dbReference type="AlphaFoldDB" id="A0A8J6CZJ4"/>
<dbReference type="PROSITE" id="PS50236">
    <property type="entry name" value="CHCR"/>
    <property type="match status" value="1"/>
</dbReference>
<dbReference type="EMBL" id="JAHUZN010000005">
    <property type="protein sequence ID" value="KAG8493177.1"/>
    <property type="molecule type" value="Genomic_DNA"/>
</dbReference>
<dbReference type="Pfam" id="PF00637">
    <property type="entry name" value="Clathrin"/>
    <property type="match status" value="1"/>
</dbReference>
<dbReference type="GO" id="GO:0006898">
    <property type="term" value="P:receptor-mediated endocytosis"/>
    <property type="evidence" value="ECO:0007669"/>
    <property type="project" value="TreeGrafter"/>
</dbReference>
<dbReference type="PANTHER" id="PTHR10292">
    <property type="entry name" value="CLATHRIN HEAVY CHAIN RELATED"/>
    <property type="match status" value="1"/>
</dbReference>
<dbReference type="Proteomes" id="UP000701853">
    <property type="component" value="Chromosome 5"/>
</dbReference>
<sequence>MVRQKVKEPKVDGELIYAYEKIDRLGEIEEFILMPNVANLQNVGDRLFDETLYEAAKIILAFISNWAKLTVTLARLKQFQGAVDAARKANSDKTWKEVDDLEEVRKYYQNRGCFNELISLMESGLGLERVHTWLGVLYARYRPEKLMEHIKLFSTRLNIPKLIRACDEQKHLKELTYLYIQYEEFDNAATSVMNHSPEAWDHMQFKDIAVKVANVELYYKAVHFCLQEHPDLINDMLNVLALRVDHTRVVDIMRKAGHLRLVKPYMVAVQSNNVSAVNEALNGIYIGLAQKVKYCCSYIFIEKHELLEMRRDKIYKDAMETASQSGDRELAEELLVYFIEQGKKECFASCLCVCYDLIRADVVLELAWINDMIDFAFPYLLQILLHSEISVGTLFESALFQFIRECTGKVDELIKDKIETQKEVKAKEQEEKEVIAQQNMYAQLLPLALPAPPMPGMRGGFAPPPPMGGMGMPPMPPFGMPPMGSYKVSRYQVWLYILVRGIHVAMREKGKDIVVQLGEVLGVFRSFFPPFLFDQVGMMLFNESGAICAVVLYLLKEEGIFGEKATDNDWILLSNYKMMFSWMRRRPRTMLLNFYSQMVIDPFYFTLQNQKETSNHQNFSYWQSAVAAGYNRRKL</sequence>
<dbReference type="PANTHER" id="PTHR10292:SF34">
    <property type="entry name" value="CLATHRIN HEAVY CHAIN 1-RELATED"/>
    <property type="match status" value="1"/>
</dbReference>
<dbReference type="SUPFAM" id="SSF48371">
    <property type="entry name" value="ARM repeat"/>
    <property type="match status" value="1"/>
</dbReference>
<dbReference type="FunFam" id="1.25.40.730:FF:000002">
    <property type="entry name" value="Clathrin heavy chain"/>
    <property type="match status" value="1"/>
</dbReference>
<dbReference type="InterPro" id="IPR000547">
    <property type="entry name" value="Clathrin_H-chain/VPS_repeat"/>
</dbReference>
<dbReference type="GO" id="GO:0009507">
    <property type="term" value="C:chloroplast"/>
    <property type="evidence" value="ECO:0007669"/>
    <property type="project" value="TreeGrafter"/>
</dbReference>
<evidence type="ECO:0000313" key="2">
    <source>
        <dbReference type="EMBL" id="KAG8493177.1"/>
    </source>
</evidence>
<comment type="caution">
    <text evidence="2">The sequence shown here is derived from an EMBL/GenBank/DDBJ whole genome shotgun (WGS) entry which is preliminary data.</text>
</comment>
<dbReference type="SMART" id="SM00299">
    <property type="entry name" value="CLH"/>
    <property type="match status" value="3"/>
</dbReference>
<dbReference type="GO" id="GO:0006886">
    <property type="term" value="P:intracellular protein transport"/>
    <property type="evidence" value="ECO:0007669"/>
    <property type="project" value="UniProtKB-UniRule"/>
</dbReference>
<evidence type="ECO:0000313" key="3">
    <source>
        <dbReference type="Proteomes" id="UP000701853"/>
    </source>
</evidence>
<reference evidence="2 3" key="1">
    <citation type="journal article" date="2021" name="bioRxiv">
        <title>The Gossypium anomalum genome as a resource for cotton improvement and evolutionary analysis of hybrid incompatibility.</title>
        <authorList>
            <person name="Grover C.E."/>
            <person name="Yuan D."/>
            <person name="Arick M.A."/>
            <person name="Miller E.R."/>
            <person name="Hu G."/>
            <person name="Peterson D.G."/>
            <person name="Wendel J.F."/>
            <person name="Udall J.A."/>
        </authorList>
    </citation>
    <scope>NUCLEOTIDE SEQUENCE [LARGE SCALE GENOMIC DNA]</scope>
    <source>
        <strain evidence="2">JFW-Udall</strain>
        <tissue evidence="2">Leaf</tissue>
    </source>
</reference>
<protein>
    <recommendedName>
        <fullName evidence="4">Clathrin heavy chain</fullName>
    </recommendedName>
</protein>
<evidence type="ECO:0000256" key="1">
    <source>
        <dbReference type="PROSITE-ProRule" id="PRU01006"/>
    </source>
</evidence>
<dbReference type="InterPro" id="IPR016024">
    <property type="entry name" value="ARM-type_fold"/>
</dbReference>
<organism evidence="2 3">
    <name type="scientific">Gossypium anomalum</name>
    <dbReference type="NCBI Taxonomy" id="47600"/>
    <lineage>
        <taxon>Eukaryota</taxon>
        <taxon>Viridiplantae</taxon>
        <taxon>Streptophyta</taxon>
        <taxon>Embryophyta</taxon>
        <taxon>Tracheophyta</taxon>
        <taxon>Spermatophyta</taxon>
        <taxon>Magnoliopsida</taxon>
        <taxon>eudicotyledons</taxon>
        <taxon>Gunneridae</taxon>
        <taxon>Pentapetalae</taxon>
        <taxon>rosids</taxon>
        <taxon>malvids</taxon>
        <taxon>Malvales</taxon>
        <taxon>Malvaceae</taxon>
        <taxon>Malvoideae</taxon>
        <taxon>Gossypium</taxon>
    </lineage>
</organism>
<dbReference type="InterPro" id="IPR055358">
    <property type="entry name" value="CHCR"/>
</dbReference>
<proteinExistence type="predicted"/>
<dbReference type="Gene3D" id="1.25.40.10">
    <property type="entry name" value="Tetratricopeptide repeat domain"/>
    <property type="match status" value="1"/>
</dbReference>
<feature type="repeat" description="CHCR" evidence="1">
    <location>
        <begin position="92"/>
        <end position="234"/>
    </location>
</feature>
<name>A0A8J6CZJ4_9ROSI</name>
<keyword evidence="3" id="KW-1185">Reference proteome</keyword>
<dbReference type="InterPro" id="IPR011990">
    <property type="entry name" value="TPR-like_helical_dom_sf"/>
</dbReference>
<evidence type="ECO:0008006" key="4">
    <source>
        <dbReference type="Google" id="ProtNLM"/>
    </source>
</evidence>
<dbReference type="Gene3D" id="1.25.40.730">
    <property type="match status" value="1"/>
</dbReference>
<dbReference type="OrthoDB" id="2113814at2759"/>
<gene>
    <name evidence="2" type="ORF">CXB51_010606</name>
</gene>